<name>A0A2K3V2A6_9DEIO</name>
<reference evidence="2 3" key="1">
    <citation type="submission" date="2018-01" db="EMBL/GenBank/DDBJ databases">
        <title>Deinococcus koreensis sp. nov., a radiation-resistant bacterium isolated from river water.</title>
        <authorList>
            <person name="Choi A."/>
        </authorList>
    </citation>
    <scope>NUCLEOTIDE SEQUENCE [LARGE SCALE GENOMIC DNA]</scope>
    <source>
        <strain evidence="2 3">SJW1-2</strain>
    </source>
</reference>
<dbReference type="PROSITE" id="PS51186">
    <property type="entry name" value="GNAT"/>
    <property type="match status" value="1"/>
</dbReference>
<protein>
    <submittedName>
        <fullName evidence="2">GNAT family N-acetyltransferase</fullName>
    </submittedName>
</protein>
<dbReference type="Pfam" id="PF00583">
    <property type="entry name" value="Acetyltransf_1"/>
    <property type="match status" value="1"/>
</dbReference>
<evidence type="ECO:0000313" key="2">
    <source>
        <dbReference type="EMBL" id="PNY82911.1"/>
    </source>
</evidence>
<dbReference type="AlphaFoldDB" id="A0A2K3V2A6"/>
<dbReference type="OrthoDB" id="162220at2"/>
<gene>
    <name evidence="2" type="ORF">CVO96_07215</name>
</gene>
<feature type="domain" description="N-acetyltransferase" evidence="1">
    <location>
        <begin position="4"/>
        <end position="189"/>
    </location>
</feature>
<dbReference type="InterPro" id="IPR016181">
    <property type="entry name" value="Acyl_CoA_acyltransferase"/>
</dbReference>
<evidence type="ECO:0000313" key="3">
    <source>
        <dbReference type="Proteomes" id="UP000236379"/>
    </source>
</evidence>
<dbReference type="Proteomes" id="UP000236379">
    <property type="component" value="Unassembled WGS sequence"/>
</dbReference>
<keyword evidence="2" id="KW-0808">Transferase</keyword>
<accession>A0A2K3V2A6</accession>
<proteinExistence type="predicted"/>
<dbReference type="GO" id="GO:0016747">
    <property type="term" value="F:acyltransferase activity, transferring groups other than amino-acyl groups"/>
    <property type="evidence" value="ECO:0007669"/>
    <property type="project" value="InterPro"/>
</dbReference>
<dbReference type="EMBL" id="PPPD01000001">
    <property type="protein sequence ID" value="PNY82911.1"/>
    <property type="molecule type" value="Genomic_DNA"/>
</dbReference>
<sequence length="191" mass="21013">MPALVVKPLDASTWDAYARLALRHNGVWGGCWCTWFHTTQAEKTHTAEGNRALKERLVCEGRAHAAVVFDGEAAVAWCQYGPPVELPNIHHRKEYEATQTTPPDYRLTCIFVDKAYRRQGVAAVALRGALHLIAQAGGGTVEGYPHDTQGKKVSASFLYNGTRRVYEQAGFTYLRPKGKGNCVMSRVVPAG</sequence>
<comment type="caution">
    <text evidence="2">The sequence shown here is derived from an EMBL/GenBank/DDBJ whole genome shotgun (WGS) entry which is preliminary data.</text>
</comment>
<keyword evidence="3" id="KW-1185">Reference proteome</keyword>
<dbReference type="InterPro" id="IPR000182">
    <property type="entry name" value="GNAT_dom"/>
</dbReference>
<dbReference type="SUPFAM" id="SSF55729">
    <property type="entry name" value="Acyl-CoA N-acyltransferases (Nat)"/>
    <property type="match status" value="1"/>
</dbReference>
<organism evidence="2 3">
    <name type="scientific">Deinococcus koreensis</name>
    <dbReference type="NCBI Taxonomy" id="2054903"/>
    <lineage>
        <taxon>Bacteria</taxon>
        <taxon>Thermotogati</taxon>
        <taxon>Deinococcota</taxon>
        <taxon>Deinococci</taxon>
        <taxon>Deinococcales</taxon>
        <taxon>Deinococcaceae</taxon>
        <taxon>Deinococcus</taxon>
    </lineage>
</organism>
<evidence type="ECO:0000259" key="1">
    <source>
        <dbReference type="PROSITE" id="PS51186"/>
    </source>
</evidence>
<dbReference type="Gene3D" id="3.40.630.30">
    <property type="match status" value="1"/>
</dbReference>